<reference evidence="5 6" key="1">
    <citation type="submission" date="2023-01" db="EMBL/GenBank/DDBJ databases">
        <title>Draft genome sequence of Nocardiopsis sp. RSe5-2 isolated from halophytes.</title>
        <authorList>
            <person name="Duangmal K."/>
            <person name="Chantavorakit T."/>
        </authorList>
    </citation>
    <scope>NUCLEOTIDE SEQUENCE [LARGE SCALE GENOMIC DNA]</scope>
    <source>
        <strain evidence="5 6">RSe5-2</strain>
    </source>
</reference>
<dbReference type="RefSeq" id="WP_270686555.1">
    <property type="nucleotide sequence ID" value="NZ_JAQFWQ010000042.1"/>
</dbReference>
<dbReference type="InterPro" id="IPR006094">
    <property type="entry name" value="Oxid_FAD_bind_N"/>
</dbReference>
<dbReference type="PROSITE" id="PS51387">
    <property type="entry name" value="FAD_PCMH"/>
    <property type="match status" value="1"/>
</dbReference>
<comment type="caution">
    <text evidence="5">The sequence shown here is derived from an EMBL/GenBank/DDBJ whole genome shotgun (WGS) entry which is preliminary data.</text>
</comment>
<proteinExistence type="predicted"/>
<keyword evidence="6" id="KW-1185">Reference proteome</keyword>
<evidence type="ECO:0000313" key="6">
    <source>
        <dbReference type="Proteomes" id="UP001527866"/>
    </source>
</evidence>
<dbReference type="PANTHER" id="PTHR11748:SF103">
    <property type="entry name" value="GLYCOLATE OXIDASE SUBUNIT GLCE"/>
    <property type="match status" value="1"/>
</dbReference>
<dbReference type="Pfam" id="PF01565">
    <property type="entry name" value="FAD_binding_4"/>
    <property type="match status" value="1"/>
</dbReference>
<dbReference type="PANTHER" id="PTHR11748">
    <property type="entry name" value="D-LACTATE DEHYDROGENASE"/>
    <property type="match status" value="1"/>
</dbReference>
<dbReference type="SUPFAM" id="SSF55103">
    <property type="entry name" value="FAD-linked oxidases, C-terminal domain"/>
    <property type="match status" value="1"/>
</dbReference>
<evidence type="ECO:0000259" key="4">
    <source>
        <dbReference type="PROSITE" id="PS51387"/>
    </source>
</evidence>
<dbReference type="SUPFAM" id="SSF56176">
    <property type="entry name" value="FAD-binding/transporter-associated domain-like"/>
    <property type="match status" value="1"/>
</dbReference>
<evidence type="ECO:0000313" key="5">
    <source>
        <dbReference type="EMBL" id="MDA2812103.1"/>
    </source>
</evidence>
<keyword evidence="2" id="KW-0274">FAD</keyword>
<dbReference type="Gene3D" id="3.30.465.10">
    <property type="match status" value="1"/>
</dbReference>
<feature type="domain" description="FAD-binding PCMH-type" evidence="4">
    <location>
        <begin position="46"/>
        <end position="224"/>
    </location>
</feature>
<dbReference type="EMBL" id="JAQFWQ010000042">
    <property type="protein sequence ID" value="MDA2812103.1"/>
    <property type="molecule type" value="Genomic_DNA"/>
</dbReference>
<protein>
    <submittedName>
        <fullName evidence="5">FAD-binding oxidoreductase</fullName>
    </submittedName>
</protein>
<organism evidence="5 6">
    <name type="scientific">Nocardiopsis endophytica</name>
    <dbReference type="NCBI Taxonomy" id="3018445"/>
    <lineage>
        <taxon>Bacteria</taxon>
        <taxon>Bacillati</taxon>
        <taxon>Actinomycetota</taxon>
        <taxon>Actinomycetes</taxon>
        <taxon>Streptosporangiales</taxon>
        <taxon>Nocardiopsidaceae</taxon>
        <taxon>Nocardiopsis</taxon>
    </lineage>
</organism>
<evidence type="ECO:0000256" key="1">
    <source>
        <dbReference type="ARBA" id="ARBA00022630"/>
    </source>
</evidence>
<name>A0ABT4U570_9ACTN</name>
<keyword evidence="1" id="KW-0285">Flavoprotein</keyword>
<dbReference type="InterPro" id="IPR036318">
    <property type="entry name" value="FAD-bd_PCMH-like_sf"/>
</dbReference>
<accession>A0ABT4U570</accession>
<dbReference type="InterPro" id="IPR016169">
    <property type="entry name" value="FAD-bd_PCMH_sub2"/>
</dbReference>
<feature type="region of interest" description="Disordered" evidence="3">
    <location>
        <begin position="1"/>
        <end position="44"/>
    </location>
</feature>
<evidence type="ECO:0000256" key="2">
    <source>
        <dbReference type="ARBA" id="ARBA00022827"/>
    </source>
</evidence>
<sequence>MTGEDHQDLAAGQAAGPADTDRADGAAGPLAASGVPVRPGTDRDAVGGAVPRWVAAPADTKGCAAVAAAASREGLALVPRGAGTKTGWGAPPRRCDAVVDLSALNHVDHAAGDLVVEAGAGTPMKDLADVLGTSGQRLPVDPVVPGSTVGGVVATGLSGPGRMLYGPVRDLILGMTVVRADGVVSNSGGRVVKNVAGYDLGKLHTGALGTLGIITSVTFRLRPVPPAARVVSARADDPARARELVASVLRSHTAPTAIEADRPDGGAVTVHVLLEGPEEGIRARAEEVSALLPGSSVAEDLPDGWGALPGGPGDTLLKLTTPPARLPAVLDAVADAAPDTGPLPVRGSAGSGVLYGALPSATAPASAVRAVASLRARVEAVTGGHGSLTVLDAPPTVHGAGLDPWGTVLGLPLMRSIKQNLDPDGVLSPGRFAGGI</sequence>
<dbReference type="InterPro" id="IPR016164">
    <property type="entry name" value="FAD-linked_Oxase-like_C"/>
</dbReference>
<evidence type="ECO:0000256" key="3">
    <source>
        <dbReference type="SAM" id="MobiDB-lite"/>
    </source>
</evidence>
<gene>
    <name evidence="5" type="ORF">O4J56_15775</name>
</gene>
<dbReference type="Proteomes" id="UP001527866">
    <property type="component" value="Unassembled WGS sequence"/>
</dbReference>
<dbReference type="InterPro" id="IPR016166">
    <property type="entry name" value="FAD-bd_PCMH"/>
</dbReference>